<evidence type="ECO:0000313" key="2">
    <source>
        <dbReference type="Proteomes" id="UP000286246"/>
    </source>
</evidence>
<proteinExistence type="predicted"/>
<keyword evidence="2" id="KW-1185">Reference proteome</keyword>
<evidence type="ECO:0000313" key="1">
    <source>
        <dbReference type="EMBL" id="RKE55332.1"/>
    </source>
</evidence>
<dbReference type="Proteomes" id="UP000286246">
    <property type="component" value="Unassembled WGS sequence"/>
</dbReference>
<gene>
    <name evidence="1" type="ORF">DFQ12_0163</name>
</gene>
<protein>
    <submittedName>
        <fullName evidence="1">Uncharacterized protein</fullName>
    </submittedName>
</protein>
<dbReference type="RefSeq" id="WP_120257127.1">
    <property type="nucleotide sequence ID" value="NZ_RAPY01000001.1"/>
</dbReference>
<name>A0A420BF51_SPHD1</name>
<reference evidence="1 2" key="1">
    <citation type="submission" date="2018-09" db="EMBL/GenBank/DDBJ databases">
        <title>Genomic Encyclopedia of Type Strains, Phase III (KMG-III): the genomes of soil and plant-associated and newly described type strains.</title>
        <authorList>
            <person name="Whitman W."/>
        </authorList>
    </citation>
    <scope>NUCLEOTIDE SEQUENCE [LARGE SCALE GENOMIC DNA]</scope>
    <source>
        <strain evidence="1 2">CECT 7938</strain>
    </source>
</reference>
<sequence length="428" mass="46089">MKIKNKIKLLGSILLTALFFYSCVKKDIQKNADDLASISKETITLEEAFDLIGQKTGAKIKSNVNVQGTSVNALNTPITCPSYPYTASSLSDITVNSSSSETAPLTGAGVAIPYKFAQGSTYVIEIMIGNVAYGTAGKTHASQDKNPSWQMGLANTQNFPAQCNGSINLALLGIPYANMGKLPIQKYPYTSSDFTTTYTTKTVTLTATECFNYLWVNFMPPDGAYRNNHHISYVKITRSGQNFSIEGPSDITTNSVYKVKSNSFLLDHPFIWRTTGNIAIVGDSIGPSLTAKKSNTSPLKGTISAILPGCGEIAIKKFDACETKDSFVDINGPGIIKVGQSNRSYSWTLIDSRYTNLSWSLSTSKLTSSSPSANSLLISVPRTYKVIDQAAQGDYVTLTITGTGPCGVSSVHFPIFVSTGYPPIKPKQ</sequence>
<accession>A0A420BF51</accession>
<dbReference type="EMBL" id="RAPY01000001">
    <property type="protein sequence ID" value="RKE55332.1"/>
    <property type="molecule type" value="Genomic_DNA"/>
</dbReference>
<dbReference type="AlphaFoldDB" id="A0A420BF51"/>
<comment type="caution">
    <text evidence="1">The sequence shown here is derived from an EMBL/GenBank/DDBJ whole genome shotgun (WGS) entry which is preliminary data.</text>
</comment>
<dbReference type="OrthoDB" id="8901262at2"/>
<organism evidence="1 2">
    <name type="scientific">Sphingobacterium detergens</name>
    <dbReference type="NCBI Taxonomy" id="1145106"/>
    <lineage>
        <taxon>Bacteria</taxon>
        <taxon>Pseudomonadati</taxon>
        <taxon>Bacteroidota</taxon>
        <taxon>Sphingobacteriia</taxon>
        <taxon>Sphingobacteriales</taxon>
        <taxon>Sphingobacteriaceae</taxon>
        <taxon>Sphingobacterium</taxon>
    </lineage>
</organism>
<dbReference type="PROSITE" id="PS51257">
    <property type="entry name" value="PROKAR_LIPOPROTEIN"/>
    <property type="match status" value="1"/>
</dbReference>